<dbReference type="RefSeq" id="WP_114300260.1">
    <property type="nucleotide sequence ID" value="NZ_QPJT01000045.1"/>
</dbReference>
<dbReference type="Pfam" id="PF22633">
    <property type="entry name" value="F5_F8_type_C_2"/>
    <property type="match status" value="1"/>
</dbReference>
<comment type="similarity">
    <text evidence="1">Belongs to the glycosyl hydrolase 38 family.</text>
</comment>
<dbReference type="Gene3D" id="2.60.120.260">
    <property type="entry name" value="Galactose-binding domain-like"/>
    <property type="match status" value="6"/>
</dbReference>
<feature type="domain" description="CBM6" evidence="8">
    <location>
        <begin position="1542"/>
        <end position="1684"/>
    </location>
</feature>
<keyword evidence="4" id="KW-0378">Hydrolase</keyword>
<proteinExistence type="inferred from homology"/>
<dbReference type="CDD" id="cd04084">
    <property type="entry name" value="CBM6_xylanase-like"/>
    <property type="match status" value="5"/>
</dbReference>
<evidence type="ECO:0000259" key="8">
    <source>
        <dbReference type="PROSITE" id="PS51175"/>
    </source>
</evidence>
<sequence length="2158" mass="234946">MKKTKQYIAAFLIIMIMIMSSSPVLAASVQKPKLYVTATAHLDTMWNWPIDSSIKQYLPNTLNSNFLLMDKYPNYKFNFEGAFRYQLIKEYYPDLYEKMKQYIQAGRWHTTGAVWENGDVNVPSPEALMRNILYGNKFFEKEFGAVNTDLFLPDCFGFGYSLPTIASHMGLKSFSSSKLVWSNVNFLPFDLGVWKGVDGSSVIASLNPDRYLNGIAASIQNDSGMLNKIKGAYNDSKLSEYDVKRMMKYYGTGDQGGAPSEDSIKNMESAVSDANGLIEVISAYPGQMEEEMTASEIAALGEYQGELQMKFHGNGTFTASAVSKLLNRKNEQLADAAERASVAAGWLGVREYPAENLRDAWLRVIAAQHHDNLTGTSIAAVYADAINDYVIALNKFAGELKTSASGVISAMDTNVASGIPVVIYNPVSADRQDVAEASVTLDEPSDYVRVYNSAGQEVPSQVSGTDGKNVKLVFLADVKANGYAVYSVVPSQAPCSIDTGLSVTASSLENHRYRIEIDDNGDISGIYDKEYSKQILDEPITLQQFANTYTNYGIWEISYSDYIKGPSSVVGNQNKKVTVTEDGAARVSLQIQRTHNASVYTQTVSLAAGEGGNRVDVNNDVMWGEKTSFMKASFPLTVYNRNATYDLGIGTIERDNSDPNQYEMPAQQWADITDEDGTYGVTILNDSKYGWDKPADNEIRLTLFHVPQEERADNSKQNTFDFGENKFTYSIMGHAGDWRDGKSQYEAANLNQPLQAYQTTSHYGSLPKDFSFASLSTGQVMIKAIKKAEDTEEYIVRVNELHGSSAKGVTLKMGDGIHSFRPVNGYEDQIEDSSAELVNGELKFDITAYAPKTFAVTLESHSGTVVKPSIQPVDISALFNIDIISSDRNKSDGGFGSSRFTFPSEILPDDRKVVSGGVEFMLGSYSDGDNNAVKAKGQSIALPQGSTRVYLLAGSQRHDKDIPVWLGDRKHILDVQSMWEYVGSWDQYGLARYGSIKRGDIALVANHTHDPSGDMVYDKSYLYKYELDIPQGVSSMTLPDDSDLIIAGISVQTNDTYTSSSISALYPEKEVNKGYMLDVVDGSSKGVYHYGNPVAINYTGGELGRVIWNGDDGSKYYGESIMINMPDYNLTLTPEVTSYGENLALNRPVQVSGENGNEPGWKAVDGTVEDNSKWCTGSDSWLIVDLGEEKAVDTYVLRNTGNGRETEEWNTADFQIQVEDENGEWRSVDSVMANRLNVYTGSFSPVYARYVRLNVTKPTQKSERNNATRIYEFELYSTVQPAGEVMVSDPVVTLDGLKASVLASAYGGNAGGEISLITRIREKNGTFRFTDEKKISLTANAWGSYTSLVDFSSVSGVLEQNDDIEVYFADAQGNKLSKTVKIKNIGSAAIINGLEKLEAENMTKWSEGGLKIESSSTAAGEALVNVGGTYNGAWLAYRNVNFGDKGVNAFTAHYVNNSGRCASDAVLEIRLDSVNGTVVGTVQIPATGSSWISYSEITASLDQKITGMHDVYIIMKGSTDSGHPFIANLDYFKFNNFRGDYSYLELESYDEWSGGNNPVNGQPIKTEGGKSGQQIANTYDGAWLAYKSMDFGAEGVDQIAVEYCGNRTNCAEDSAVEVRLGSVDGELVGKVETPPTAGGWGTYAVAAAELNKKITGVQDVYLVLTGSTDATYKYIGNFDNASFSLKPVEEEPETRGDYSYFELESYDEWCGGNNPANGQPIKTEGGKSGQQIANTYDGAWLAYKAMDFGAEGVDQIAVEYTSNSTSCAADSAVEVRLGSVDGELVGTVETPPTAGGWGTYAVAAAELSRTITGVQDVYLVLTGSTDATYKYVGNFDNASFSLKPVEEEPETRSDYSNLELESYDEWCGGNNPANNQPIKTEGGKSGQQIANTYSGAWLAYKSMDFGAGGVDQIAVEYTSNSTNCAADSAVEVRLGAVDGELVGTVETPPTADSWGTYSVATAELNKKVTGVQDVYLVLTGSTDATYKYVGNFDNASFSLKPVEEEPETRGDYSYLELESYDEWCGGINPANNQPIKTEGGKSGQQIANTYSGAWLAYKSMDFGAEGVDQIAVEYTSNSTNCAADSAVEVRLGAVDGELVGRVETPPTAGGWGTYAVAVAELNRKVTGVQDVYLVLTGSTDATYKYVGNFDNARFSLKP</sequence>
<reference evidence="9 10" key="1">
    <citation type="submission" date="2018-07" db="EMBL/GenBank/DDBJ databases">
        <title>Genomic Encyclopedia of Type Strains, Phase IV (KMG-IV): sequencing the most valuable type-strain genomes for metagenomic binning, comparative biology and taxonomic classification.</title>
        <authorList>
            <person name="Goeker M."/>
        </authorList>
    </citation>
    <scope>NUCLEOTIDE SEQUENCE [LARGE SCALE GENOMIC DNA]</scope>
    <source>
        <strain evidence="9 10">DSM 27016</strain>
    </source>
</reference>
<feature type="signal peptide" evidence="6">
    <location>
        <begin position="1"/>
        <end position="26"/>
    </location>
</feature>
<dbReference type="Gene3D" id="2.70.98.30">
    <property type="entry name" value="Golgi alpha-mannosidase II, domain 4"/>
    <property type="match status" value="1"/>
</dbReference>
<dbReference type="InterPro" id="IPR005084">
    <property type="entry name" value="CBM6"/>
</dbReference>
<dbReference type="CDD" id="cd10789">
    <property type="entry name" value="GH38N_AMII_ER_cytosolic"/>
    <property type="match status" value="1"/>
</dbReference>
<dbReference type="GO" id="GO:0006013">
    <property type="term" value="P:mannose metabolic process"/>
    <property type="evidence" value="ECO:0007669"/>
    <property type="project" value="InterPro"/>
</dbReference>
<dbReference type="InterPro" id="IPR008979">
    <property type="entry name" value="Galactose-bd-like_sf"/>
</dbReference>
<dbReference type="SUPFAM" id="SSF74650">
    <property type="entry name" value="Galactose mutarotase-like"/>
    <property type="match status" value="1"/>
</dbReference>
<dbReference type="Pfam" id="PF17677">
    <property type="entry name" value="Glyco_hydro38C2"/>
    <property type="match status" value="1"/>
</dbReference>
<feature type="domain" description="CBM6" evidence="8">
    <location>
        <begin position="1856"/>
        <end position="1998"/>
    </location>
</feature>
<dbReference type="InterPro" id="IPR028995">
    <property type="entry name" value="Glyco_hydro_57/38_cen_sf"/>
</dbReference>
<dbReference type="InterPro" id="IPR037094">
    <property type="entry name" value="Glyco_hydro_38_cen_sf"/>
</dbReference>
<evidence type="ECO:0000256" key="1">
    <source>
        <dbReference type="ARBA" id="ARBA00009792"/>
    </source>
</evidence>
<keyword evidence="3 6" id="KW-0732">Signal</keyword>
<dbReference type="InterPro" id="IPR027291">
    <property type="entry name" value="Glyco_hydro_38_N_sf"/>
</dbReference>
<dbReference type="InterPro" id="IPR000602">
    <property type="entry name" value="Glyco_hydro_38_N"/>
</dbReference>
<dbReference type="InterPro" id="IPR011013">
    <property type="entry name" value="Gal_mutarotase_sf_dom"/>
</dbReference>
<dbReference type="PROSITE" id="PS51175">
    <property type="entry name" value="CBM6"/>
    <property type="match status" value="5"/>
</dbReference>
<dbReference type="InterPro" id="IPR011682">
    <property type="entry name" value="Glyco_hydro_38_C"/>
</dbReference>
<dbReference type="Pfam" id="PF01074">
    <property type="entry name" value="Glyco_hydro_38N"/>
    <property type="match status" value="1"/>
</dbReference>
<dbReference type="SUPFAM" id="SSF88688">
    <property type="entry name" value="Families 57/38 glycoside transferase middle domain"/>
    <property type="match status" value="1"/>
</dbReference>
<dbReference type="InterPro" id="IPR015341">
    <property type="entry name" value="Glyco_hydro_38_cen"/>
</dbReference>
<dbReference type="InterPro" id="IPR006584">
    <property type="entry name" value="Cellulose-bd_IV"/>
</dbReference>
<dbReference type="SMART" id="SM00872">
    <property type="entry name" value="Alpha-mann_mid"/>
    <property type="match status" value="1"/>
</dbReference>
<feature type="domain" description="CBM6" evidence="8">
    <location>
        <begin position="2013"/>
        <end position="2155"/>
    </location>
</feature>
<dbReference type="GO" id="GO:0046872">
    <property type="term" value="F:metal ion binding"/>
    <property type="evidence" value="ECO:0007669"/>
    <property type="project" value="UniProtKB-KW"/>
</dbReference>
<dbReference type="InterPro" id="IPR011330">
    <property type="entry name" value="Glyco_hydro/deAcase_b/a-brl"/>
</dbReference>
<dbReference type="Gene3D" id="2.60.40.1180">
    <property type="entry name" value="Golgi alpha-mannosidase II"/>
    <property type="match status" value="1"/>
</dbReference>
<dbReference type="Proteomes" id="UP000253034">
    <property type="component" value="Unassembled WGS sequence"/>
</dbReference>
<dbReference type="GO" id="GO:0004559">
    <property type="term" value="F:alpha-mannosidase activity"/>
    <property type="evidence" value="ECO:0007669"/>
    <property type="project" value="InterPro"/>
</dbReference>
<dbReference type="SUPFAM" id="SSF88713">
    <property type="entry name" value="Glycoside hydrolase/deacetylase"/>
    <property type="match status" value="1"/>
</dbReference>
<accession>A0A369AIQ5</accession>
<evidence type="ECO:0000313" key="9">
    <source>
        <dbReference type="EMBL" id="RCX08166.1"/>
    </source>
</evidence>
<dbReference type="SMART" id="SM00606">
    <property type="entry name" value="CBD_IV"/>
    <property type="match status" value="5"/>
</dbReference>
<dbReference type="Pfam" id="PF03422">
    <property type="entry name" value="CBM_6"/>
    <property type="match status" value="5"/>
</dbReference>
<dbReference type="PROSITE" id="PS50022">
    <property type="entry name" value="FA58C_3"/>
    <property type="match status" value="1"/>
</dbReference>
<dbReference type="GO" id="GO:0030246">
    <property type="term" value="F:carbohydrate binding"/>
    <property type="evidence" value="ECO:0007669"/>
    <property type="project" value="InterPro"/>
</dbReference>
<feature type="chain" id="PRO_5016678738" evidence="6">
    <location>
        <begin position="27"/>
        <end position="2158"/>
    </location>
</feature>
<feature type="domain" description="CBM6" evidence="8">
    <location>
        <begin position="1395"/>
        <end position="1535"/>
    </location>
</feature>
<dbReference type="Pfam" id="PF09261">
    <property type="entry name" value="Alpha-mann_mid"/>
    <property type="match status" value="1"/>
</dbReference>
<gene>
    <name evidence="9" type="ORF">DFR58_1457</name>
</gene>
<keyword evidence="2" id="KW-0479">Metal-binding</keyword>
<dbReference type="EMBL" id="QPJT01000045">
    <property type="protein sequence ID" value="RCX08166.1"/>
    <property type="molecule type" value="Genomic_DNA"/>
</dbReference>
<dbReference type="GO" id="GO:0009313">
    <property type="term" value="P:oligosaccharide catabolic process"/>
    <property type="evidence" value="ECO:0007669"/>
    <property type="project" value="TreeGrafter"/>
</dbReference>
<evidence type="ECO:0000256" key="4">
    <source>
        <dbReference type="ARBA" id="ARBA00022801"/>
    </source>
</evidence>
<name>A0A369AIQ5_9FIRM</name>
<comment type="caution">
    <text evidence="9">The sequence shown here is derived from an EMBL/GenBank/DDBJ whole genome shotgun (WGS) entry which is preliminary data.</text>
</comment>
<keyword evidence="10" id="KW-1185">Reference proteome</keyword>
<evidence type="ECO:0000313" key="10">
    <source>
        <dbReference type="Proteomes" id="UP000253034"/>
    </source>
</evidence>
<dbReference type="Gene3D" id="1.20.1270.50">
    <property type="entry name" value="Glycoside hydrolase family 38, central domain"/>
    <property type="match status" value="1"/>
</dbReference>
<evidence type="ECO:0000256" key="3">
    <source>
        <dbReference type="ARBA" id="ARBA00022729"/>
    </source>
</evidence>
<dbReference type="InterPro" id="IPR041147">
    <property type="entry name" value="GH38_C"/>
</dbReference>
<evidence type="ECO:0000256" key="6">
    <source>
        <dbReference type="SAM" id="SignalP"/>
    </source>
</evidence>
<dbReference type="PANTHER" id="PTHR46017">
    <property type="entry name" value="ALPHA-MANNOSIDASE 2C1"/>
    <property type="match status" value="1"/>
</dbReference>
<feature type="domain" description="CBM6" evidence="8">
    <location>
        <begin position="1699"/>
        <end position="1841"/>
    </location>
</feature>
<dbReference type="Pfam" id="PF07748">
    <property type="entry name" value="Glyco_hydro_38C"/>
    <property type="match status" value="1"/>
</dbReference>
<dbReference type="PANTHER" id="PTHR46017:SF1">
    <property type="entry name" value="ALPHA-MANNOSIDASE 2C1"/>
    <property type="match status" value="1"/>
</dbReference>
<protein>
    <submittedName>
        <fullName evidence="9">Alpha-mannosidase</fullName>
    </submittedName>
</protein>
<dbReference type="InterPro" id="IPR013780">
    <property type="entry name" value="Glyco_hydro_b"/>
</dbReference>
<dbReference type="Gene3D" id="3.20.110.10">
    <property type="entry name" value="Glycoside hydrolase 38, N terminal domain"/>
    <property type="match status" value="1"/>
</dbReference>
<dbReference type="InterPro" id="IPR000421">
    <property type="entry name" value="FA58C"/>
</dbReference>
<keyword evidence="5" id="KW-0326">Glycosidase</keyword>
<evidence type="ECO:0000259" key="7">
    <source>
        <dbReference type="PROSITE" id="PS50022"/>
    </source>
</evidence>
<dbReference type="OrthoDB" id="9772207at2"/>
<evidence type="ECO:0000256" key="2">
    <source>
        <dbReference type="ARBA" id="ARBA00022723"/>
    </source>
</evidence>
<dbReference type="SUPFAM" id="SSF49785">
    <property type="entry name" value="Galactose-binding domain-like"/>
    <property type="match status" value="6"/>
</dbReference>
<organism evidence="9 10">
    <name type="scientific">Anaerobacterium chartisolvens</name>
    <dbReference type="NCBI Taxonomy" id="1297424"/>
    <lineage>
        <taxon>Bacteria</taxon>
        <taxon>Bacillati</taxon>
        <taxon>Bacillota</taxon>
        <taxon>Clostridia</taxon>
        <taxon>Eubacteriales</taxon>
        <taxon>Oscillospiraceae</taxon>
        <taxon>Anaerobacterium</taxon>
    </lineage>
</organism>
<evidence type="ECO:0000256" key="5">
    <source>
        <dbReference type="ARBA" id="ARBA00023295"/>
    </source>
</evidence>
<feature type="domain" description="F5/8 type C" evidence="7">
    <location>
        <begin position="1131"/>
        <end position="1278"/>
    </location>
</feature>